<dbReference type="EMBL" id="KN846957">
    <property type="protein sequence ID" value="KIW70554.1"/>
    <property type="molecule type" value="Genomic_DNA"/>
</dbReference>
<evidence type="ECO:0000256" key="6">
    <source>
        <dbReference type="SAM" id="Phobius"/>
    </source>
</evidence>
<evidence type="ECO:0000313" key="9">
    <source>
        <dbReference type="Proteomes" id="UP000054266"/>
    </source>
</evidence>
<feature type="region of interest" description="Disordered" evidence="5">
    <location>
        <begin position="27"/>
        <end position="51"/>
    </location>
</feature>
<evidence type="ECO:0000256" key="5">
    <source>
        <dbReference type="SAM" id="MobiDB-lite"/>
    </source>
</evidence>
<evidence type="ECO:0000256" key="4">
    <source>
        <dbReference type="ARBA" id="ARBA00023136"/>
    </source>
</evidence>
<keyword evidence="9" id="KW-1185">Reference proteome</keyword>
<dbReference type="GO" id="GO:0012505">
    <property type="term" value="C:endomembrane system"/>
    <property type="evidence" value="ECO:0007669"/>
    <property type="project" value="UniProtKB-SubCell"/>
</dbReference>
<gene>
    <name evidence="8" type="ORF">PV04_02812</name>
</gene>
<keyword evidence="4 6" id="KW-0472">Membrane</keyword>
<feature type="domain" description="DUF202" evidence="7">
    <location>
        <begin position="78"/>
        <end position="152"/>
    </location>
</feature>
<feature type="transmembrane region" description="Helical" evidence="6">
    <location>
        <begin position="87"/>
        <end position="107"/>
    </location>
</feature>
<sequence length="195" mass="21612">MRDAHNTPSNPTDRSRQVNEEYELDGLGNTANQPAVAPLTTSTPTRSPVEGRSTARHAFRKWIAHPPHIHYVPMKAARDHLANERVFLAYIRTSSALANFAVAILQLYRLQHNPLPRGKLTDYDLGIPLATVTLILAIAVTVAGVWRFFTCQNDMALRNQIVTSGAVVLVFTPVFILLLLTFFIFTIVVNPDLGA</sequence>
<dbReference type="HOGENOM" id="CLU_121517_0_0_1"/>
<evidence type="ECO:0000256" key="1">
    <source>
        <dbReference type="ARBA" id="ARBA00004127"/>
    </source>
</evidence>
<accession>A0A0D2GEI3</accession>
<dbReference type="STRING" id="5601.A0A0D2GEI3"/>
<dbReference type="InterPro" id="IPR003807">
    <property type="entry name" value="DUF202"/>
</dbReference>
<comment type="subcellular location">
    <subcellularLocation>
        <location evidence="1">Endomembrane system</location>
        <topology evidence="1">Multi-pass membrane protein</topology>
    </subcellularLocation>
</comment>
<keyword evidence="3 6" id="KW-1133">Transmembrane helix</keyword>
<name>A0A0D2GEI3_9EURO</name>
<keyword evidence="2 6" id="KW-0812">Transmembrane</keyword>
<evidence type="ECO:0000256" key="3">
    <source>
        <dbReference type="ARBA" id="ARBA00022989"/>
    </source>
</evidence>
<organism evidence="8 9">
    <name type="scientific">Phialophora macrospora</name>
    <dbReference type="NCBI Taxonomy" id="1851006"/>
    <lineage>
        <taxon>Eukaryota</taxon>
        <taxon>Fungi</taxon>
        <taxon>Dikarya</taxon>
        <taxon>Ascomycota</taxon>
        <taxon>Pezizomycotina</taxon>
        <taxon>Eurotiomycetes</taxon>
        <taxon>Chaetothyriomycetidae</taxon>
        <taxon>Chaetothyriales</taxon>
        <taxon>Herpotrichiellaceae</taxon>
        <taxon>Phialophora</taxon>
    </lineage>
</organism>
<dbReference type="InterPro" id="IPR052053">
    <property type="entry name" value="IM_YidH-like"/>
</dbReference>
<feature type="transmembrane region" description="Helical" evidence="6">
    <location>
        <begin position="161"/>
        <end position="189"/>
    </location>
</feature>
<dbReference type="PANTHER" id="PTHR34187:SF1">
    <property type="entry name" value="DUF202 DOMAIN-CONTAINING PROTEIN"/>
    <property type="match status" value="1"/>
</dbReference>
<dbReference type="Proteomes" id="UP000054266">
    <property type="component" value="Unassembled WGS sequence"/>
</dbReference>
<proteinExistence type="predicted"/>
<feature type="transmembrane region" description="Helical" evidence="6">
    <location>
        <begin position="127"/>
        <end position="149"/>
    </location>
</feature>
<feature type="compositionally biased region" description="Polar residues" evidence="5">
    <location>
        <begin position="29"/>
        <end position="46"/>
    </location>
</feature>
<protein>
    <recommendedName>
        <fullName evidence="7">DUF202 domain-containing protein</fullName>
    </recommendedName>
</protein>
<reference evidence="8 9" key="1">
    <citation type="submission" date="2015-01" db="EMBL/GenBank/DDBJ databases">
        <title>The Genome Sequence of Capronia semiimmersa CBS27337.</title>
        <authorList>
            <consortium name="The Broad Institute Genomics Platform"/>
            <person name="Cuomo C."/>
            <person name="de Hoog S."/>
            <person name="Gorbushina A."/>
            <person name="Stielow B."/>
            <person name="Teixiera M."/>
            <person name="Abouelleil A."/>
            <person name="Chapman S.B."/>
            <person name="Priest M."/>
            <person name="Young S.K."/>
            <person name="Wortman J."/>
            <person name="Nusbaum C."/>
            <person name="Birren B."/>
        </authorList>
    </citation>
    <scope>NUCLEOTIDE SEQUENCE [LARGE SCALE GENOMIC DNA]</scope>
    <source>
        <strain evidence="8 9">CBS 27337</strain>
    </source>
</reference>
<dbReference type="AlphaFoldDB" id="A0A0D2GEI3"/>
<evidence type="ECO:0000256" key="2">
    <source>
        <dbReference type="ARBA" id="ARBA00022692"/>
    </source>
</evidence>
<evidence type="ECO:0000313" key="8">
    <source>
        <dbReference type="EMBL" id="KIW70554.1"/>
    </source>
</evidence>
<dbReference type="Pfam" id="PF02656">
    <property type="entry name" value="DUF202"/>
    <property type="match status" value="1"/>
</dbReference>
<evidence type="ECO:0000259" key="7">
    <source>
        <dbReference type="Pfam" id="PF02656"/>
    </source>
</evidence>
<dbReference type="PANTHER" id="PTHR34187">
    <property type="entry name" value="FGR18P"/>
    <property type="match status" value="1"/>
</dbReference>